<dbReference type="GO" id="GO:0000977">
    <property type="term" value="F:RNA polymerase II transcription regulatory region sequence-specific DNA binding"/>
    <property type="evidence" value="ECO:0007669"/>
    <property type="project" value="TreeGrafter"/>
</dbReference>
<keyword evidence="4" id="KW-1185">Reference proteome</keyword>
<sequence length="162" mass="18033">MASLYGSLRSHLPVELLKGKRSISDHIHQAVRYIENRQSNIQELVAKRDKLKRMSESEKTDGPELADREEDPRTRRPSYIGGIEPCAGGIEITISIDPPHGTALSKVIGFLIHEEMDVISCTSTTLNGRLFHCIKSEVTTGNNKSSAYDLSELKNKLMRLSG</sequence>
<gene>
    <name evidence="3" type="ORF">SAY87_015167</name>
</gene>
<dbReference type="GO" id="GO:0000981">
    <property type="term" value="F:DNA-binding transcription factor activity, RNA polymerase II-specific"/>
    <property type="evidence" value="ECO:0007669"/>
    <property type="project" value="TreeGrafter"/>
</dbReference>
<evidence type="ECO:0000313" key="4">
    <source>
        <dbReference type="Proteomes" id="UP001345219"/>
    </source>
</evidence>
<dbReference type="Proteomes" id="UP001345219">
    <property type="component" value="Chromosome 12"/>
</dbReference>
<protein>
    <submittedName>
        <fullName evidence="3">Uncharacterized protein</fullName>
    </submittedName>
</protein>
<keyword evidence="1" id="KW-0238">DNA-binding</keyword>
<reference evidence="3 4" key="1">
    <citation type="journal article" date="2023" name="Hortic Res">
        <title>Pangenome of water caltrop reveals structural variations and asymmetric subgenome divergence after allopolyploidization.</title>
        <authorList>
            <person name="Zhang X."/>
            <person name="Chen Y."/>
            <person name="Wang L."/>
            <person name="Yuan Y."/>
            <person name="Fang M."/>
            <person name="Shi L."/>
            <person name="Lu R."/>
            <person name="Comes H.P."/>
            <person name="Ma Y."/>
            <person name="Chen Y."/>
            <person name="Huang G."/>
            <person name="Zhou Y."/>
            <person name="Zheng Z."/>
            <person name="Qiu Y."/>
        </authorList>
    </citation>
    <scope>NUCLEOTIDE SEQUENCE [LARGE SCALE GENOMIC DNA]</scope>
    <source>
        <tissue evidence="3">Roots</tissue>
    </source>
</reference>
<dbReference type="PANTHER" id="PTHR13935">
    <property type="entry name" value="ACHAETE-SCUTE TRANSCRIPTION FACTOR-RELATED"/>
    <property type="match status" value="1"/>
</dbReference>
<accession>A0AAN7JDV8</accession>
<dbReference type="InterPro" id="IPR015660">
    <property type="entry name" value="MASH1/Ascl1a-like"/>
</dbReference>
<name>A0AAN7JDV8_9MYRT</name>
<dbReference type="PANTHER" id="PTHR13935:SF106">
    <property type="entry name" value="ACHAETE-SCUTE COMPLEX PROTEIN T5-RELATED"/>
    <property type="match status" value="1"/>
</dbReference>
<feature type="compositionally biased region" description="Basic and acidic residues" evidence="2">
    <location>
        <begin position="49"/>
        <end position="74"/>
    </location>
</feature>
<evidence type="ECO:0000256" key="1">
    <source>
        <dbReference type="ARBA" id="ARBA00023125"/>
    </source>
</evidence>
<dbReference type="GO" id="GO:0090575">
    <property type="term" value="C:RNA polymerase II transcription regulator complex"/>
    <property type="evidence" value="ECO:0007669"/>
    <property type="project" value="TreeGrafter"/>
</dbReference>
<feature type="region of interest" description="Disordered" evidence="2">
    <location>
        <begin position="49"/>
        <end position="80"/>
    </location>
</feature>
<evidence type="ECO:0000313" key="3">
    <source>
        <dbReference type="EMBL" id="KAK4748581.1"/>
    </source>
</evidence>
<evidence type="ECO:0000256" key="2">
    <source>
        <dbReference type="SAM" id="MobiDB-lite"/>
    </source>
</evidence>
<dbReference type="EMBL" id="JAXIOK010000019">
    <property type="protein sequence ID" value="KAK4748581.1"/>
    <property type="molecule type" value="Genomic_DNA"/>
</dbReference>
<dbReference type="AlphaFoldDB" id="A0AAN7JDV8"/>
<comment type="caution">
    <text evidence="3">The sequence shown here is derived from an EMBL/GenBank/DDBJ whole genome shotgun (WGS) entry which is preliminary data.</text>
</comment>
<proteinExistence type="predicted"/>
<organism evidence="3 4">
    <name type="scientific">Trapa incisa</name>
    <dbReference type="NCBI Taxonomy" id="236973"/>
    <lineage>
        <taxon>Eukaryota</taxon>
        <taxon>Viridiplantae</taxon>
        <taxon>Streptophyta</taxon>
        <taxon>Embryophyta</taxon>
        <taxon>Tracheophyta</taxon>
        <taxon>Spermatophyta</taxon>
        <taxon>Magnoliopsida</taxon>
        <taxon>eudicotyledons</taxon>
        <taxon>Gunneridae</taxon>
        <taxon>Pentapetalae</taxon>
        <taxon>rosids</taxon>
        <taxon>malvids</taxon>
        <taxon>Myrtales</taxon>
        <taxon>Lythraceae</taxon>
        <taxon>Trapa</taxon>
    </lineage>
</organism>